<comment type="subunit">
    <text evidence="12">Component of the ubiquinol-cytochrome c oxidoreductase (cytochrome b-c1 complex, complex III, CIII), a multisubunit enzyme composed of 3 respiratory subunits cytochrome b, cytochrome c1 and Rieske protein, 2 core protein subunits, and additional low-molecular weight protein subunits. The complex exists as an obligatory dimer and forms supercomplexes (SCs) in the inner mitochondrial membrane with cytochrome c oxidase (complex IV, CIV).</text>
</comment>
<comment type="caution">
    <text evidence="13">The sequence shown here is derived from an EMBL/GenBank/DDBJ whole genome shotgun (WGS) entry which is preliminary data.</text>
</comment>
<proteinExistence type="inferred from homology"/>
<evidence type="ECO:0000256" key="10">
    <source>
        <dbReference type="ARBA" id="ARBA00031021"/>
    </source>
</evidence>
<protein>
    <recommendedName>
        <fullName evidence="3">Cytochrome b-c1 complex subunit 7</fullName>
    </recommendedName>
    <alternativeName>
        <fullName evidence="10">Complex III subunit VII</fullName>
    </alternativeName>
    <alternativeName>
        <fullName evidence="11">Ubiquinol-cytochrome c reductase complex 14 kDa protein</fullName>
    </alternativeName>
</protein>
<evidence type="ECO:0000256" key="5">
    <source>
        <dbReference type="ARBA" id="ARBA00022660"/>
    </source>
</evidence>
<evidence type="ECO:0000256" key="6">
    <source>
        <dbReference type="ARBA" id="ARBA00022792"/>
    </source>
</evidence>
<dbReference type="PANTHER" id="PTHR12022">
    <property type="entry name" value="UBIQUINOL-CYTOCHROME C REDUCTASE COMPLEX 14 KD PROTEIN"/>
    <property type="match status" value="1"/>
</dbReference>
<comment type="similarity">
    <text evidence="2">Belongs to the UQCRB/QCR7 family.</text>
</comment>
<name>A0A2B4S8X4_STYPI</name>
<evidence type="ECO:0000256" key="2">
    <source>
        <dbReference type="ARBA" id="ARBA00008554"/>
    </source>
</evidence>
<dbReference type="EMBL" id="LSMT01000110">
    <property type="protein sequence ID" value="PFX27114.1"/>
    <property type="molecule type" value="Genomic_DNA"/>
</dbReference>
<sequence length="145" mass="17003">MKQIHSMFPLACTVIDHRGRQNVCDSGALVEDQKANLAIEAHKLPIKTSNKLGEVSKKRLYEVSLRRGDLLNEDDPDVKEAVKRLSPEDFNLRQFRIKRALDLTMKHSILPKEHWTTSEEDTMYIQPLIDQVKKERIERQMWDHK</sequence>
<evidence type="ECO:0000313" key="14">
    <source>
        <dbReference type="Proteomes" id="UP000225706"/>
    </source>
</evidence>
<dbReference type="Gene3D" id="1.10.1090.10">
    <property type="entry name" value="Cytochrome b-c1 complex subunit 7"/>
    <property type="match status" value="1"/>
</dbReference>
<dbReference type="OrthoDB" id="425749at2759"/>
<evidence type="ECO:0000313" key="13">
    <source>
        <dbReference type="EMBL" id="PFX27114.1"/>
    </source>
</evidence>
<accession>A0A2B4S8X4</accession>
<dbReference type="AlphaFoldDB" id="A0A2B4S8X4"/>
<dbReference type="Pfam" id="PF02271">
    <property type="entry name" value="UCR_14kD"/>
    <property type="match status" value="1"/>
</dbReference>
<organism evidence="13 14">
    <name type="scientific">Stylophora pistillata</name>
    <name type="common">Smooth cauliflower coral</name>
    <dbReference type="NCBI Taxonomy" id="50429"/>
    <lineage>
        <taxon>Eukaryota</taxon>
        <taxon>Metazoa</taxon>
        <taxon>Cnidaria</taxon>
        <taxon>Anthozoa</taxon>
        <taxon>Hexacorallia</taxon>
        <taxon>Scleractinia</taxon>
        <taxon>Astrocoeniina</taxon>
        <taxon>Pocilloporidae</taxon>
        <taxon>Stylophora</taxon>
    </lineage>
</organism>
<evidence type="ECO:0000256" key="3">
    <source>
        <dbReference type="ARBA" id="ARBA00016323"/>
    </source>
</evidence>
<evidence type="ECO:0000256" key="4">
    <source>
        <dbReference type="ARBA" id="ARBA00022448"/>
    </source>
</evidence>
<evidence type="ECO:0000256" key="8">
    <source>
        <dbReference type="ARBA" id="ARBA00023128"/>
    </source>
</evidence>
<keyword evidence="5" id="KW-0679">Respiratory chain</keyword>
<dbReference type="PANTHER" id="PTHR12022:SF0">
    <property type="entry name" value="CYTOCHROME B-C1 COMPLEX SUBUNIT 7"/>
    <property type="match status" value="1"/>
</dbReference>
<keyword evidence="7" id="KW-0249">Electron transport</keyword>
<gene>
    <name evidence="13" type="primary">UQCRB</name>
    <name evidence="13" type="ORF">AWC38_SpisGene8186</name>
</gene>
<dbReference type="STRING" id="50429.A0A2B4S8X4"/>
<evidence type="ECO:0000256" key="1">
    <source>
        <dbReference type="ARBA" id="ARBA00004443"/>
    </source>
</evidence>
<dbReference type="GO" id="GO:0006122">
    <property type="term" value="P:mitochondrial electron transport, ubiquinol to cytochrome c"/>
    <property type="evidence" value="ECO:0007669"/>
    <property type="project" value="InterPro"/>
</dbReference>
<keyword evidence="4" id="KW-0813">Transport</keyword>
<keyword evidence="6" id="KW-0999">Mitochondrion inner membrane</keyword>
<evidence type="ECO:0000256" key="9">
    <source>
        <dbReference type="ARBA" id="ARBA00023136"/>
    </source>
</evidence>
<comment type="subcellular location">
    <subcellularLocation>
        <location evidence="1">Mitochondrion inner membrane</location>
        <topology evidence="1">Peripheral membrane protein</topology>
        <orientation evidence="1">Matrix side</orientation>
    </subcellularLocation>
</comment>
<keyword evidence="9" id="KW-0472">Membrane</keyword>
<keyword evidence="14" id="KW-1185">Reference proteome</keyword>
<evidence type="ECO:0000256" key="11">
    <source>
        <dbReference type="ARBA" id="ARBA00032927"/>
    </source>
</evidence>
<evidence type="ECO:0000256" key="7">
    <source>
        <dbReference type="ARBA" id="ARBA00022982"/>
    </source>
</evidence>
<dbReference type="GO" id="GO:0045275">
    <property type="term" value="C:respiratory chain complex III"/>
    <property type="evidence" value="ECO:0007669"/>
    <property type="project" value="InterPro"/>
</dbReference>
<dbReference type="SUPFAM" id="SSF81524">
    <property type="entry name" value="14 kDa protein of cytochrome bc1 complex (Ubiquinol-cytochrome c reductase)"/>
    <property type="match status" value="1"/>
</dbReference>
<dbReference type="InterPro" id="IPR003197">
    <property type="entry name" value="QCR7"/>
</dbReference>
<dbReference type="Proteomes" id="UP000225706">
    <property type="component" value="Unassembled WGS sequence"/>
</dbReference>
<evidence type="ECO:0000256" key="12">
    <source>
        <dbReference type="ARBA" id="ARBA00038521"/>
    </source>
</evidence>
<keyword evidence="8" id="KW-0496">Mitochondrion</keyword>
<dbReference type="GO" id="GO:0005743">
    <property type="term" value="C:mitochondrial inner membrane"/>
    <property type="evidence" value="ECO:0007669"/>
    <property type="project" value="UniProtKB-SubCell"/>
</dbReference>
<dbReference type="InterPro" id="IPR036544">
    <property type="entry name" value="QCR7_sf"/>
</dbReference>
<reference evidence="14" key="1">
    <citation type="journal article" date="2017" name="bioRxiv">
        <title>Comparative analysis of the genomes of Stylophora pistillata and Acropora digitifera provides evidence for extensive differences between species of corals.</title>
        <authorList>
            <person name="Voolstra C.R."/>
            <person name="Li Y."/>
            <person name="Liew Y.J."/>
            <person name="Baumgarten S."/>
            <person name="Zoccola D."/>
            <person name="Flot J.-F."/>
            <person name="Tambutte S."/>
            <person name="Allemand D."/>
            <person name="Aranda M."/>
        </authorList>
    </citation>
    <scope>NUCLEOTIDE SEQUENCE [LARGE SCALE GENOMIC DNA]</scope>
</reference>